<name>A0A6L3VSJ9_9ACTN</name>
<organism evidence="1 2">
    <name type="scientific">Actinomadura montaniterrae</name>
    <dbReference type="NCBI Taxonomy" id="1803903"/>
    <lineage>
        <taxon>Bacteria</taxon>
        <taxon>Bacillati</taxon>
        <taxon>Actinomycetota</taxon>
        <taxon>Actinomycetes</taxon>
        <taxon>Streptosporangiales</taxon>
        <taxon>Thermomonosporaceae</taxon>
        <taxon>Actinomadura</taxon>
    </lineage>
</organism>
<keyword evidence="2" id="KW-1185">Reference proteome</keyword>
<dbReference type="Pfam" id="PF07505">
    <property type="entry name" value="DUF5131"/>
    <property type="match status" value="1"/>
</dbReference>
<dbReference type="OrthoDB" id="9787478at2"/>
<evidence type="ECO:0000313" key="1">
    <source>
        <dbReference type="EMBL" id="KAB2371121.1"/>
    </source>
</evidence>
<dbReference type="InterPro" id="IPR011101">
    <property type="entry name" value="DUF5131"/>
</dbReference>
<reference evidence="1 2" key="1">
    <citation type="submission" date="2019-09" db="EMBL/GenBank/DDBJ databases">
        <title>Actinomadura physcomitrii sp. nov., a novel actinomycete isolated from moss [Physcomitrium sphaericum (Ludw) Fuernr].</title>
        <authorList>
            <person name="Liu C."/>
            <person name="Zhuang X."/>
        </authorList>
    </citation>
    <scope>NUCLEOTIDE SEQUENCE [LARGE SCALE GENOMIC DNA]</scope>
    <source>
        <strain evidence="1 2">CYP1-1B</strain>
    </source>
</reference>
<accession>A0A6L3VSJ9</accession>
<dbReference type="EMBL" id="WBMR01000130">
    <property type="protein sequence ID" value="KAB2371121.1"/>
    <property type="molecule type" value="Genomic_DNA"/>
</dbReference>
<dbReference type="Proteomes" id="UP000483004">
    <property type="component" value="Unassembled WGS sequence"/>
</dbReference>
<protein>
    <submittedName>
        <fullName evidence="1">Phage Gp37/Gp68 family protein</fullName>
    </submittedName>
</protein>
<gene>
    <name evidence="1" type="ORF">F9B16_32915</name>
</gene>
<dbReference type="RefSeq" id="WP_151544128.1">
    <property type="nucleotide sequence ID" value="NZ_WBMR01000130.1"/>
</dbReference>
<dbReference type="AlphaFoldDB" id="A0A6L3VSJ9"/>
<sequence>MSDRSAIEWTDATWNPVTGCTKVSPGCDHCYAETFAERWRGVPGHHFERGFDPLIRPARLLQPLKWRGPRRVFVNSMSDLFHAEVPGAFIARVFAVMLAAQQHTFQLLTKRHARMRDLLSRPAFRDLVFELAVTDYGLAPARDERRWWPLPNVWLGVSAEKQKWAGIRLPALLDTPAAVRFVSAEPLLGPIDLLPWLKRPQVPACDRCDPGGPLDWQSPHLWGRCRCDCHPARPGIDWVISGGESGPGARPAHPDWFRTLRDQCGAAGVAYFHKQHGAYTWQPSGPQRAPDLFVCAQTGQTVPTDHTPATGTWAGVWRVGKKAAGRVLDGRTWNAMPTPHDGTAA</sequence>
<evidence type="ECO:0000313" key="2">
    <source>
        <dbReference type="Proteomes" id="UP000483004"/>
    </source>
</evidence>
<proteinExistence type="predicted"/>
<comment type="caution">
    <text evidence="1">The sequence shown here is derived from an EMBL/GenBank/DDBJ whole genome shotgun (WGS) entry which is preliminary data.</text>
</comment>